<keyword evidence="2" id="KW-1185">Reference proteome</keyword>
<reference evidence="1 2" key="2">
    <citation type="submission" date="2015-10" db="EMBL/GenBank/DDBJ databases">
        <title>Draft Genome Sequence of Prosthecomicrobium hirschii ATCC 27832.</title>
        <authorList>
            <person name="Daniel J."/>
            <person name="Givan S.A."/>
            <person name="Brun Y.V."/>
            <person name="Brown P.J."/>
        </authorList>
    </citation>
    <scope>NUCLEOTIDE SEQUENCE [LARGE SCALE GENOMIC DNA]</scope>
    <source>
        <strain evidence="1 2">16</strain>
    </source>
</reference>
<comment type="caution">
    <text evidence="1">The sequence shown here is derived from an EMBL/GenBank/DDBJ whole genome shotgun (WGS) entry which is preliminary data.</text>
</comment>
<dbReference type="InterPro" id="IPR017495">
    <property type="entry name" value="PuhC"/>
</dbReference>
<protein>
    <recommendedName>
        <fullName evidence="3">Photosynthetic complex assembly protein</fullName>
    </recommendedName>
</protein>
<dbReference type="NCBIfam" id="TIGR03054">
    <property type="entry name" value="photo_alph_chp1"/>
    <property type="match status" value="1"/>
</dbReference>
<dbReference type="RefSeq" id="WP_054359593.1">
    <property type="nucleotide sequence ID" value="NZ_LJYW01000001.1"/>
</dbReference>
<dbReference type="STRING" id="665126.ABB55_15370"/>
<dbReference type="Proteomes" id="UP000048984">
    <property type="component" value="Unassembled WGS sequence"/>
</dbReference>
<gene>
    <name evidence="1" type="ORF">ABB55_15370</name>
</gene>
<name>A0A0P6WFN0_9HYPH</name>
<evidence type="ECO:0000313" key="1">
    <source>
        <dbReference type="EMBL" id="KPL53428.1"/>
    </source>
</evidence>
<organism evidence="1 2">
    <name type="scientific">Prosthecodimorpha hirschii</name>
    <dbReference type="NCBI Taxonomy" id="665126"/>
    <lineage>
        <taxon>Bacteria</taxon>
        <taxon>Pseudomonadati</taxon>
        <taxon>Pseudomonadota</taxon>
        <taxon>Alphaproteobacteria</taxon>
        <taxon>Hyphomicrobiales</taxon>
        <taxon>Ancalomicrobiaceae</taxon>
        <taxon>Prosthecodimorpha</taxon>
    </lineage>
</organism>
<sequence>MSEIFAEHPIPRAAIVGAGLLVAVTVVAAGIGRHTGLGTQAHPEMAMVQAVDLVFRDRPNGAIAVTGPHGTVVLESGENGFVRGILRGMARERKTYGVGTEVPFRLIRRVDGRLVLEDPATRQTLDLGAYGSGNAEAFGRLLHG</sequence>
<dbReference type="AlphaFoldDB" id="A0A0P6WFN0"/>
<reference evidence="1 2" key="1">
    <citation type="submission" date="2015-09" db="EMBL/GenBank/DDBJ databases">
        <authorList>
            <person name="Jackson K.R."/>
            <person name="Lunt B.L."/>
            <person name="Fisher J.N.B."/>
            <person name="Gardner A.V."/>
            <person name="Bailey M.E."/>
            <person name="Deus L.M."/>
            <person name="Earl A.S."/>
            <person name="Gibby P.D."/>
            <person name="Hartmann K.A."/>
            <person name="Liu J.E."/>
            <person name="Manci A.M."/>
            <person name="Nielsen D.A."/>
            <person name="Solomon M.B."/>
            <person name="Breakwell D.P."/>
            <person name="Burnett S.H."/>
            <person name="Grose J.H."/>
        </authorList>
    </citation>
    <scope>NUCLEOTIDE SEQUENCE [LARGE SCALE GENOMIC DNA]</scope>
    <source>
        <strain evidence="1 2">16</strain>
    </source>
</reference>
<evidence type="ECO:0000313" key="2">
    <source>
        <dbReference type="Proteomes" id="UP000048984"/>
    </source>
</evidence>
<accession>A0A0P6WFN0</accession>
<evidence type="ECO:0008006" key="3">
    <source>
        <dbReference type="Google" id="ProtNLM"/>
    </source>
</evidence>
<proteinExistence type="predicted"/>
<dbReference type="EMBL" id="LJYW01000001">
    <property type="protein sequence ID" value="KPL53428.1"/>
    <property type="molecule type" value="Genomic_DNA"/>
</dbReference>